<keyword evidence="8" id="KW-0274">FAD</keyword>
<dbReference type="SUPFAM" id="SSF52402">
    <property type="entry name" value="Adenine nucleotide alpha hydrolases-like"/>
    <property type="match status" value="1"/>
</dbReference>
<comment type="catalytic activity">
    <reaction evidence="12">
        <text>FMN + ATP + H(+) = FAD + diphosphate</text>
        <dbReference type="Rhea" id="RHEA:17237"/>
        <dbReference type="ChEBI" id="CHEBI:15378"/>
        <dbReference type="ChEBI" id="CHEBI:30616"/>
        <dbReference type="ChEBI" id="CHEBI:33019"/>
        <dbReference type="ChEBI" id="CHEBI:57692"/>
        <dbReference type="ChEBI" id="CHEBI:58210"/>
        <dbReference type="EC" id="2.7.7.2"/>
    </reaction>
</comment>
<dbReference type="Pfam" id="PF01507">
    <property type="entry name" value="PAPS_reduct"/>
    <property type="match status" value="1"/>
</dbReference>
<keyword evidence="9" id="KW-0067">ATP-binding</keyword>
<keyword evidence="15" id="KW-1185">Reference proteome</keyword>
<comment type="caution">
    <text evidence="14">The sequence shown here is derived from an EMBL/GenBank/DDBJ whole genome shotgun (WGS) entry which is preliminary data.</text>
</comment>
<proteinExistence type="predicted"/>
<name>A0AAD9IRX0_9ANNE</name>
<evidence type="ECO:0000313" key="14">
    <source>
        <dbReference type="EMBL" id="KAK2139754.1"/>
    </source>
</evidence>
<dbReference type="GO" id="GO:0005524">
    <property type="term" value="F:ATP binding"/>
    <property type="evidence" value="ECO:0007669"/>
    <property type="project" value="UniProtKB-KW"/>
</dbReference>
<keyword evidence="3" id="KW-0285">Flavoprotein</keyword>
<evidence type="ECO:0000256" key="10">
    <source>
        <dbReference type="ARBA" id="ARBA00031145"/>
    </source>
</evidence>
<evidence type="ECO:0000256" key="6">
    <source>
        <dbReference type="ARBA" id="ARBA00022695"/>
    </source>
</evidence>
<sequence length="58" mass="7038">MGTRRSHPLCEHVEELSPTDQGWPKYMRINPILDWSYKDVWTFIITFNIPYYSLYDRG</sequence>
<organism evidence="14 15">
    <name type="scientific">Paralvinella palmiformis</name>
    <dbReference type="NCBI Taxonomy" id="53620"/>
    <lineage>
        <taxon>Eukaryota</taxon>
        <taxon>Metazoa</taxon>
        <taxon>Spiralia</taxon>
        <taxon>Lophotrochozoa</taxon>
        <taxon>Annelida</taxon>
        <taxon>Polychaeta</taxon>
        <taxon>Sedentaria</taxon>
        <taxon>Canalipalpata</taxon>
        <taxon>Terebellida</taxon>
        <taxon>Terebelliformia</taxon>
        <taxon>Alvinellidae</taxon>
        <taxon>Paralvinella</taxon>
    </lineage>
</organism>
<evidence type="ECO:0000259" key="13">
    <source>
        <dbReference type="Pfam" id="PF01507"/>
    </source>
</evidence>
<evidence type="ECO:0000256" key="5">
    <source>
        <dbReference type="ARBA" id="ARBA00022679"/>
    </source>
</evidence>
<dbReference type="AlphaFoldDB" id="A0AAD9IRX0"/>
<evidence type="ECO:0000256" key="2">
    <source>
        <dbReference type="ARBA" id="ARBA00012393"/>
    </source>
</evidence>
<evidence type="ECO:0000256" key="4">
    <source>
        <dbReference type="ARBA" id="ARBA00022643"/>
    </source>
</evidence>
<dbReference type="PANTHER" id="PTHR23293">
    <property type="entry name" value="FAD SYNTHETASE-RELATED FMN ADENYLYLTRANSFERASE"/>
    <property type="match status" value="1"/>
</dbReference>
<keyword evidence="6" id="KW-0548">Nucleotidyltransferase</keyword>
<protein>
    <recommendedName>
        <fullName evidence="2">FAD synthase</fullName>
        <ecNumber evidence="2">2.7.7.2</ecNumber>
    </recommendedName>
    <alternativeName>
        <fullName evidence="10">FAD pyrophosphorylase</fullName>
    </alternativeName>
    <alternativeName>
        <fullName evidence="11">FMN adenylyltransferase</fullName>
    </alternativeName>
</protein>
<keyword evidence="7" id="KW-0547">Nucleotide-binding</keyword>
<dbReference type="InterPro" id="IPR002500">
    <property type="entry name" value="PAPS_reduct_dom"/>
</dbReference>
<evidence type="ECO:0000313" key="15">
    <source>
        <dbReference type="Proteomes" id="UP001208570"/>
    </source>
</evidence>
<keyword evidence="5" id="KW-0808">Transferase</keyword>
<reference evidence="14" key="1">
    <citation type="journal article" date="2023" name="Mol. Biol. Evol.">
        <title>Third-Generation Sequencing Reveals the Adaptive Role of the Epigenome in Three Deep-Sea Polychaetes.</title>
        <authorList>
            <person name="Perez M."/>
            <person name="Aroh O."/>
            <person name="Sun Y."/>
            <person name="Lan Y."/>
            <person name="Juniper S.K."/>
            <person name="Young C.R."/>
            <person name="Angers B."/>
            <person name="Qian P.Y."/>
        </authorList>
    </citation>
    <scope>NUCLEOTIDE SEQUENCE</scope>
    <source>
        <strain evidence="14">P08H-3</strain>
    </source>
</reference>
<evidence type="ECO:0000256" key="3">
    <source>
        <dbReference type="ARBA" id="ARBA00022630"/>
    </source>
</evidence>
<evidence type="ECO:0000256" key="11">
    <source>
        <dbReference type="ARBA" id="ARBA00031871"/>
    </source>
</evidence>
<evidence type="ECO:0000256" key="12">
    <source>
        <dbReference type="ARBA" id="ARBA00049494"/>
    </source>
</evidence>
<dbReference type="EMBL" id="JAODUP010001631">
    <property type="protein sequence ID" value="KAK2139754.1"/>
    <property type="molecule type" value="Genomic_DNA"/>
</dbReference>
<dbReference type="Gene3D" id="3.40.50.620">
    <property type="entry name" value="HUPs"/>
    <property type="match status" value="1"/>
</dbReference>
<dbReference type="GO" id="GO:0006747">
    <property type="term" value="P:FAD biosynthetic process"/>
    <property type="evidence" value="ECO:0007669"/>
    <property type="project" value="TreeGrafter"/>
</dbReference>
<gene>
    <name evidence="14" type="ORF">LSH36_1633g00004</name>
</gene>
<dbReference type="Proteomes" id="UP001208570">
    <property type="component" value="Unassembled WGS sequence"/>
</dbReference>
<dbReference type="GO" id="GO:0003919">
    <property type="term" value="F:FMN adenylyltransferase activity"/>
    <property type="evidence" value="ECO:0007669"/>
    <property type="project" value="UniProtKB-EC"/>
</dbReference>
<evidence type="ECO:0000256" key="1">
    <source>
        <dbReference type="ARBA" id="ARBA00004726"/>
    </source>
</evidence>
<dbReference type="PANTHER" id="PTHR23293:SF9">
    <property type="entry name" value="FAD SYNTHASE"/>
    <property type="match status" value="1"/>
</dbReference>
<feature type="domain" description="Phosphoadenosine phosphosulphate reductase" evidence="13">
    <location>
        <begin position="1"/>
        <end position="58"/>
    </location>
</feature>
<evidence type="ECO:0000256" key="9">
    <source>
        <dbReference type="ARBA" id="ARBA00022840"/>
    </source>
</evidence>
<dbReference type="EC" id="2.7.7.2" evidence="2"/>
<keyword evidence="4" id="KW-0288">FMN</keyword>
<comment type="pathway">
    <text evidence="1">Cofactor biosynthesis; FAD biosynthesis; FAD from FMN: step 1/1.</text>
</comment>
<evidence type="ECO:0000256" key="8">
    <source>
        <dbReference type="ARBA" id="ARBA00022827"/>
    </source>
</evidence>
<accession>A0AAD9IRX0</accession>
<evidence type="ECO:0000256" key="7">
    <source>
        <dbReference type="ARBA" id="ARBA00022741"/>
    </source>
</evidence>
<dbReference type="InterPro" id="IPR014729">
    <property type="entry name" value="Rossmann-like_a/b/a_fold"/>
</dbReference>